<reference evidence="1" key="2">
    <citation type="submission" date="2023-01" db="EMBL/GenBank/DDBJ databases">
        <authorList>
            <person name="Sun Q."/>
            <person name="Evtushenko L."/>
        </authorList>
    </citation>
    <scope>NUCLEOTIDE SEQUENCE</scope>
    <source>
        <strain evidence="1">VKM B-2222</strain>
    </source>
</reference>
<sequence length="290" mass="31051">MADERAPGQTEIALDVELTSGKAEVRVDDVPFFGPGQALDAEASIVASLPANSILGPGLNDVLLHFTPTDSGLGNEPVFRARFGYAPAGTFPDAFSDRPFAILVDIRPDPQQPGGFKLEQAIQGQPLLTGKLNAPTLTTLPDGALEVSLQLDVGVDLPTQKWKGGRQLSDDATTRRQVESMMRRAHSALAAGPATIKQELGPMLQRLAATVGMTVDEAIVTEYAPYVDKSMGFELQPFDASQSRLVIMGNGRLATLIPPPVVFHNAEIGESGGPMLIYWQDANGEWQIIH</sequence>
<dbReference type="EMBL" id="BSFH01000083">
    <property type="protein sequence ID" value="GLK65330.1"/>
    <property type="molecule type" value="Genomic_DNA"/>
</dbReference>
<reference evidence="1" key="1">
    <citation type="journal article" date="2014" name="Int. J. Syst. Evol. Microbiol.">
        <title>Complete genome sequence of Corynebacterium casei LMG S-19264T (=DSM 44701T), isolated from a smear-ripened cheese.</title>
        <authorList>
            <consortium name="US DOE Joint Genome Institute (JGI-PGF)"/>
            <person name="Walter F."/>
            <person name="Albersmeier A."/>
            <person name="Kalinowski J."/>
            <person name="Ruckert C."/>
        </authorList>
    </citation>
    <scope>NUCLEOTIDE SEQUENCE</scope>
    <source>
        <strain evidence="1">VKM B-2222</strain>
    </source>
</reference>
<comment type="caution">
    <text evidence="1">The sequence shown here is derived from an EMBL/GenBank/DDBJ whole genome shotgun (WGS) entry which is preliminary data.</text>
</comment>
<dbReference type="Proteomes" id="UP001143349">
    <property type="component" value="Unassembled WGS sequence"/>
</dbReference>
<organism evidence="1 2">
    <name type="scientific">Paracoccus kondratievae</name>
    <dbReference type="NCBI Taxonomy" id="135740"/>
    <lineage>
        <taxon>Bacteria</taxon>
        <taxon>Pseudomonadati</taxon>
        <taxon>Pseudomonadota</taxon>
        <taxon>Alphaproteobacteria</taxon>
        <taxon>Rhodobacterales</taxon>
        <taxon>Paracoccaceae</taxon>
        <taxon>Paracoccus</taxon>
    </lineage>
</organism>
<accession>A0AAD3P1R9</accession>
<evidence type="ECO:0000313" key="2">
    <source>
        <dbReference type="Proteomes" id="UP001143349"/>
    </source>
</evidence>
<name>A0AAD3P1R9_9RHOB</name>
<evidence type="ECO:0000313" key="1">
    <source>
        <dbReference type="EMBL" id="GLK65330.1"/>
    </source>
</evidence>
<dbReference type="AlphaFoldDB" id="A0AAD3P1R9"/>
<proteinExistence type="predicted"/>
<keyword evidence="2" id="KW-1185">Reference proteome</keyword>
<gene>
    <name evidence="1" type="ORF">GCM10017635_28040</name>
</gene>
<protein>
    <submittedName>
        <fullName evidence="1">Uncharacterized protein</fullName>
    </submittedName>
</protein>